<sequence length="673" mass="76376">MGVSATSILNHILYNRTHKAQTQPTNAKALTNTIFTHLKAGHLQKAVSILFAAPILFPYSLYASLFQICASNQAIVEARKVESHLVTFSPTLPVFLLNRAIETYGKCGCLMGGSWNVMITAYTQGGYPEKALSLFSNMNRSGVYVSEVTFANVLGSCGVHGLIMKYGFVGNVILESSLVDVYGKCQVIKDGQIMFDEIKNPTAVPWNVIVRRYLEMDDRKKVVFMFFQMFQTTIRPFNFTFSNALLACSSISALKEGRQIHGVAIKIGLEDDEVVSNPIMDMHIKCGELENAHRTSIVSGYAISGKTREARELFKQMPERNVISWNAMLAGYTRSLQWEEALDLVFFMRNATKDIDYVTIGLKLNVYVGLLDVEMGKQVHGFIYRNGFLSNLVVGNAFLDMYGKCGNLRSAKICFCLIISQWRDSVSWNALLTSYARHGLSEQAMTIFSEMQWETRPSKFTFGTLLAACANTFSLELGKQIHGFMIRNGYKMDIVIRGALVDMYSKCRCLEFALVVFLEVASRDVILWNSIIFGCSHNRKGRVILELFGLMEEEGVKADHVTFQGILLACIYEGPVELGTQYFYSMSNKYYVMPRLEHYECMIELYSRYGHINELEKFIKRMPFEPTVPMLTKVFDACRKYGCLRLGEWATERLNELNPSMELKFQIMDRERK</sequence>
<feature type="repeat" description="PPR" evidence="2">
    <location>
        <begin position="424"/>
        <end position="458"/>
    </location>
</feature>
<feature type="repeat" description="PPR" evidence="2">
    <location>
        <begin position="321"/>
        <end position="351"/>
    </location>
</feature>
<dbReference type="GO" id="GO:0003723">
    <property type="term" value="F:RNA binding"/>
    <property type="evidence" value="ECO:0007669"/>
    <property type="project" value="InterPro"/>
</dbReference>
<dbReference type="PROSITE" id="PS51375">
    <property type="entry name" value="PPR"/>
    <property type="match status" value="4"/>
</dbReference>
<dbReference type="FunFam" id="1.25.40.10:FF:000158">
    <property type="entry name" value="pentatricopeptide repeat-containing protein At2g33680"/>
    <property type="match status" value="1"/>
</dbReference>
<dbReference type="InterPro" id="IPR011990">
    <property type="entry name" value="TPR-like_helical_dom_sf"/>
</dbReference>
<name>A0AAN7J1Y6_QUERU</name>
<dbReference type="AlphaFoldDB" id="A0AAN7J1Y6"/>
<keyword evidence="4" id="KW-1185">Reference proteome</keyword>
<dbReference type="Proteomes" id="UP001324115">
    <property type="component" value="Unassembled WGS sequence"/>
</dbReference>
<comment type="caution">
    <text evidence="3">The sequence shown here is derived from an EMBL/GenBank/DDBJ whole genome shotgun (WGS) entry which is preliminary data.</text>
</comment>
<dbReference type="Gene3D" id="1.25.40.10">
    <property type="entry name" value="Tetratricopeptide repeat domain"/>
    <property type="match status" value="6"/>
</dbReference>
<dbReference type="GO" id="GO:0009451">
    <property type="term" value="P:RNA modification"/>
    <property type="evidence" value="ECO:0007669"/>
    <property type="project" value="InterPro"/>
</dbReference>
<keyword evidence="1" id="KW-0677">Repeat</keyword>
<dbReference type="PANTHER" id="PTHR47926:SF476">
    <property type="entry name" value="PENTATRICOPEPTIDE REPEAT-CONTAINING PROTEIN"/>
    <property type="match status" value="1"/>
</dbReference>
<evidence type="ECO:0000256" key="2">
    <source>
        <dbReference type="PROSITE-ProRule" id="PRU00708"/>
    </source>
</evidence>
<evidence type="ECO:0008006" key="5">
    <source>
        <dbReference type="Google" id="ProtNLM"/>
    </source>
</evidence>
<evidence type="ECO:0000313" key="3">
    <source>
        <dbReference type="EMBL" id="KAK4595002.1"/>
    </source>
</evidence>
<dbReference type="NCBIfam" id="TIGR00756">
    <property type="entry name" value="PPR"/>
    <property type="match status" value="4"/>
</dbReference>
<feature type="repeat" description="PPR" evidence="2">
    <location>
        <begin position="524"/>
        <end position="558"/>
    </location>
</feature>
<dbReference type="GO" id="GO:0099402">
    <property type="term" value="P:plant organ development"/>
    <property type="evidence" value="ECO:0007669"/>
    <property type="project" value="UniProtKB-ARBA"/>
</dbReference>
<protein>
    <recommendedName>
        <fullName evidence="5">Pentatricopeptide repeat-containing protein</fullName>
    </recommendedName>
</protein>
<dbReference type="PANTHER" id="PTHR47926">
    <property type="entry name" value="PENTATRICOPEPTIDE REPEAT-CONTAINING PROTEIN"/>
    <property type="match status" value="1"/>
</dbReference>
<evidence type="ECO:0000313" key="4">
    <source>
        <dbReference type="Proteomes" id="UP001324115"/>
    </source>
</evidence>
<evidence type="ECO:0000256" key="1">
    <source>
        <dbReference type="ARBA" id="ARBA00022737"/>
    </source>
</evidence>
<reference evidence="3 4" key="1">
    <citation type="journal article" date="2023" name="G3 (Bethesda)">
        <title>A haplotype-resolved chromosome-scale genome for Quercus rubra L. provides insights into the genetics of adaptive traits for red oak species.</title>
        <authorList>
            <person name="Kapoor B."/>
            <person name="Jenkins J."/>
            <person name="Schmutz J."/>
            <person name="Zhebentyayeva T."/>
            <person name="Kuelheim C."/>
            <person name="Coggeshall M."/>
            <person name="Heim C."/>
            <person name="Lasky J.R."/>
            <person name="Leites L."/>
            <person name="Islam-Faridi N."/>
            <person name="Romero-Severson J."/>
            <person name="DeLeo V.L."/>
            <person name="Lucas S.M."/>
            <person name="Lazic D."/>
            <person name="Gailing O."/>
            <person name="Carlson J."/>
            <person name="Staton M."/>
        </authorList>
    </citation>
    <scope>NUCLEOTIDE SEQUENCE [LARGE SCALE GENOMIC DNA]</scope>
    <source>
        <strain evidence="3">Pseudo-F2</strain>
    </source>
</reference>
<dbReference type="Pfam" id="PF13041">
    <property type="entry name" value="PPR_2"/>
    <property type="match status" value="2"/>
</dbReference>
<accession>A0AAN7J1Y6</accession>
<organism evidence="3 4">
    <name type="scientific">Quercus rubra</name>
    <name type="common">Northern red oak</name>
    <name type="synonym">Quercus borealis</name>
    <dbReference type="NCBI Taxonomy" id="3512"/>
    <lineage>
        <taxon>Eukaryota</taxon>
        <taxon>Viridiplantae</taxon>
        <taxon>Streptophyta</taxon>
        <taxon>Embryophyta</taxon>
        <taxon>Tracheophyta</taxon>
        <taxon>Spermatophyta</taxon>
        <taxon>Magnoliopsida</taxon>
        <taxon>eudicotyledons</taxon>
        <taxon>Gunneridae</taxon>
        <taxon>Pentapetalae</taxon>
        <taxon>rosids</taxon>
        <taxon>fabids</taxon>
        <taxon>Fagales</taxon>
        <taxon>Fagaceae</taxon>
        <taxon>Quercus</taxon>
    </lineage>
</organism>
<gene>
    <name evidence="3" type="ORF">RGQ29_018654</name>
</gene>
<dbReference type="InterPro" id="IPR002885">
    <property type="entry name" value="PPR_rpt"/>
</dbReference>
<proteinExistence type="predicted"/>
<feature type="repeat" description="PPR" evidence="2">
    <location>
        <begin position="111"/>
        <end position="145"/>
    </location>
</feature>
<dbReference type="InterPro" id="IPR046960">
    <property type="entry name" value="PPR_At4g14850-like_plant"/>
</dbReference>
<dbReference type="EMBL" id="JAXUIC010000004">
    <property type="protein sequence ID" value="KAK4595002.1"/>
    <property type="molecule type" value="Genomic_DNA"/>
</dbReference>
<dbReference type="Pfam" id="PF01535">
    <property type="entry name" value="PPR"/>
    <property type="match status" value="3"/>
</dbReference>